<gene>
    <name evidence="2" type="ORF">Mal48_08940</name>
</gene>
<dbReference type="Proteomes" id="UP000315724">
    <property type="component" value="Chromosome"/>
</dbReference>
<organism evidence="2 3">
    <name type="scientific">Thalassoglobus polymorphus</name>
    <dbReference type="NCBI Taxonomy" id="2527994"/>
    <lineage>
        <taxon>Bacteria</taxon>
        <taxon>Pseudomonadati</taxon>
        <taxon>Planctomycetota</taxon>
        <taxon>Planctomycetia</taxon>
        <taxon>Planctomycetales</taxon>
        <taxon>Planctomycetaceae</taxon>
        <taxon>Thalassoglobus</taxon>
    </lineage>
</organism>
<keyword evidence="1" id="KW-0812">Transmembrane</keyword>
<accession>A0A517QJ30</accession>
<feature type="transmembrane region" description="Helical" evidence="1">
    <location>
        <begin position="12"/>
        <end position="32"/>
    </location>
</feature>
<keyword evidence="1" id="KW-1133">Transmembrane helix</keyword>
<proteinExistence type="predicted"/>
<keyword evidence="1" id="KW-0472">Membrane</keyword>
<evidence type="ECO:0000313" key="2">
    <source>
        <dbReference type="EMBL" id="QDT31659.1"/>
    </source>
</evidence>
<feature type="transmembrane region" description="Helical" evidence="1">
    <location>
        <begin position="38"/>
        <end position="57"/>
    </location>
</feature>
<keyword evidence="3" id="KW-1185">Reference proteome</keyword>
<dbReference type="RefSeq" id="WP_145196400.1">
    <property type="nucleotide sequence ID" value="NZ_CP036267.1"/>
</dbReference>
<sequence length="106" mass="12075">MRKQTQYRHAETRMVSRFSIAILGCTILGMALGKSLPLGLEIQAFLAGAIALLFYGYEARRDFKLRKEQSETCRQIVEMRLEQHAFELSSRQHRTARAGRSSVSAK</sequence>
<dbReference type="AlphaFoldDB" id="A0A517QJ30"/>
<dbReference type="KEGG" id="tpol:Mal48_08940"/>
<protein>
    <submittedName>
        <fullName evidence="2">Uncharacterized protein</fullName>
    </submittedName>
</protein>
<name>A0A517QJ30_9PLAN</name>
<evidence type="ECO:0000256" key="1">
    <source>
        <dbReference type="SAM" id="Phobius"/>
    </source>
</evidence>
<reference evidence="2 3" key="1">
    <citation type="submission" date="2019-02" db="EMBL/GenBank/DDBJ databases">
        <title>Deep-cultivation of Planctomycetes and their phenomic and genomic characterization uncovers novel biology.</title>
        <authorList>
            <person name="Wiegand S."/>
            <person name="Jogler M."/>
            <person name="Boedeker C."/>
            <person name="Pinto D."/>
            <person name="Vollmers J."/>
            <person name="Rivas-Marin E."/>
            <person name="Kohn T."/>
            <person name="Peeters S.H."/>
            <person name="Heuer A."/>
            <person name="Rast P."/>
            <person name="Oberbeckmann S."/>
            <person name="Bunk B."/>
            <person name="Jeske O."/>
            <person name="Meyerdierks A."/>
            <person name="Storesund J.E."/>
            <person name="Kallscheuer N."/>
            <person name="Luecker S."/>
            <person name="Lage O.M."/>
            <person name="Pohl T."/>
            <person name="Merkel B.J."/>
            <person name="Hornburger P."/>
            <person name="Mueller R.-W."/>
            <person name="Bruemmer F."/>
            <person name="Labrenz M."/>
            <person name="Spormann A.M."/>
            <person name="Op den Camp H."/>
            <person name="Overmann J."/>
            <person name="Amann R."/>
            <person name="Jetten M.S.M."/>
            <person name="Mascher T."/>
            <person name="Medema M.H."/>
            <person name="Devos D.P."/>
            <person name="Kaster A.-K."/>
            <person name="Ovreas L."/>
            <person name="Rohde M."/>
            <person name="Galperin M.Y."/>
            <person name="Jogler C."/>
        </authorList>
    </citation>
    <scope>NUCLEOTIDE SEQUENCE [LARGE SCALE GENOMIC DNA]</scope>
    <source>
        <strain evidence="2 3">Mal48</strain>
    </source>
</reference>
<dbReference type="EMBL" id="CP036267">
    <property type="protein sequence ID" value="QDT31659.1"/>
    <property type="molecule type" value="Genomic_DNA"/>
</dbReference>
<evidence type="ECO:0000313" key="3">
    <source>
        <dbReference type="Proteomes" id="UP000315724"/>
    </source>
</evidence>